<dbReference type="AlphaFoldDB" id="A0A834F972"/>
<dbReference type="Proteomes" id="UP000646548">
    <property type="component" value="Unassembled WGS sequence"/>
</dbReference>
<feature type="non-terminal residue" evidence="1">
    <location>
        <position position="102"/>
    </location>
</feature>
<name>A0A834F972_ORYME</name>
<evidence type="ECO:0000313" key="1">
    <source>
        <dbReference type="EMBL" id="KAF6722642.1"/>
    </source>
</evidence>
<reference evidence="1" key="1">
    <citation type="journal article" name="BMC Genomics">
        <title>Long-read sequencing and de novo genome assembly of marine medaka (Oryzias melastigma).</title>
        <authorList>
            <person name="Liang P."/>
            <person name="Saqib H.S.A."/>
            <person name="Ni X."/>
            <person name="Shen Y."/>
        </authorList>
    </citation>
    <scope>NUCLEOTIDE SEQUENCE</scope>
    <source>
        <strain evidence="1">Bigg-433</strain>
    </source>
</reference>
<evidence type="ECO:0000313" key="2">
    <source>
        <dbReference type="Proteomes" id="UP000646548"/>
    </source>
</evidence>
<dbReference type="EMBL" id="WKFB01000450">
    <property type="protein sequence ID" value="KAF6722642.1"/>
    <property type="molecule type" value="Genomic_DNA"/>
</dbReference>
<protein>
    <submittedName>
        <fullName evidence="1">Uncharacterized protein</fullName>
    </submittedName>
</protein>
<sequence>IIWRMLQEDDQTGSTPGLLCDHTGIMRDMKLYRIPGQPPVSRMQEKPQEADPIKAAREPRTLVFEVCPPQRLLYIDQASGTRCVMEIGSLQLVGQGFEPTED</sequence>
<organism evidence="1 2">
    <name type="scientific">Oryzias melastigma</name>
    <name type="common">Marine medaka</name>
    <dbReference type="NCBI Taxonomy" id="30732"/>
    <lineage>
        <taxon>Eukaryota</taxon>
        <taxon>Metazoa</taxon>
        <taxon>Chordata</taxon>
        <taxon>Craniata</taxon>
        <taxon>Vertebrata</taxon>
        <taxon>Euteleostomi</taxon>
        <taxon>Actinopterygii</taxon>
        <taxon>Neopterygii</taxon>
        <taxon>Teleostei</taxon>
        <taxon>Neoteleostei</taxon>
        <taxon>Acanthomorphata</taxon>
        <taxon>Ovalentaria</taxon>
        <taxon>Atherinomorphae</taxon>
        <taxon>Beloniformes</taxon>
        <taxon>Adrianichthyidae</taxon>
        <taxon>Oryziinae</taxon>
        <taxon>Oryzias</taxon>
    </lineage>
</organism>
<proteinExistence type="predicted"/>
<gene>
    <name evidence="1" type="ORF">FQA47_006582</name>
</gene>
<comment type="caution">
    <text evidence="1">The sequence shown here is derived from an EMBL/GenBank/DDBJ whole genome shotgun (WGS) entry which is preliminary data.</text>
</comment>
<accession>A0A834F972</accession>